<sequence length="73" mass="8139">MEIVTRKEIAGLECKVECEREFAWSIMPNVSSVGVTGARSSVSSRIQSLLQDIKEYSADANDENTLAFKSPWE</sequence>
<comment type="caution">
    <text evidence="1">The sequence shown here is derived from an EMBL/GenBank/DDBJ whole genome shotgun (WGS) entry which is preliminary data.</text>
</comment>
<accession>A0AAV9B798</accession>
<protein>
    <submittedName>
        <fullName evidence="1">Uncharacterized protein</fullName>
    </submittedName>
</protein>
<dbReference type="EMBL" id="JAUJYN010000005">
    <property type="protein sequence ID" value="KAK1271912.1"/>
    <property type="molecule type" value="Genomic_DNA"/>
</dbReference>
<reference evidence="1" key="2">
    <citation type="submission" date="2023-06" db="EMBL/GenBank/DDBJ databases">
        <authorList>
            <person name="Ma L."/>
            <person name="Liu K.-W."/>
            <person name="Li Z."/>
            <person name="Hsiao Y.-Y."/>
            <person name="Qi Y."/>
            <person name="Fu T."/>
            <person name="Tang G."/>
            <person name="Zhang D."/>
            <person name="Sun W.-H."/>
            <person name="Liu D.-K."/>
            <person name="Li Y."/>
            <person name="Chen G.-Z."/>
            <person name="Liu X.-D."/>
            <person name="Liao X.-Y."/>
            <person name="Jiang Y.-T."/>
            <person name="Yu X."/>
            <person name="Hao Y."/>
            <person name="Huang J."/>
            <person name="Zhao X.-W."/>
            <person name="Ke S."/>
            <person name="Chen Y.-Y."/>
            <person name="Wu W.-L."/>
            <person name="Hsu J.-L."/>
            <person name="Lin Y.-F."/>
            <person name="Huang M.-D."/>
            <person name="Li C.-Y."/>
            <person name="Huang L."/>
            <person name="Wang Z.-W."/>
            <person name="Zhao X."/>
            <person name="Zhong W.-Y."/>
            <person name="Peng D.-H."/>
            <person name="Ahmad S."/>
            <person name="Lan S."/>
            <person name="Zhang J.-S."/>
            <person name="Tsai W.-C."/>
            <person name="Van De Peer Y."/>
            <person name="Liu Z.-J."/>
        </authorList>
    </citation>
    <scope>NUCLEOTIDE SEQUENCE</scope>
    <source>
        <strain evidence="1">SCP</strain>
        <tissue evidence="1">Leaves</tissue>
    </source>
</reference>
<keyword evidence="2" id="KW-1185">Reference proteome</keyword>
<name>A0AAV9B798_ACOGR</name>
<organism evidence="1 2">
    <name type="scientific">Acorus gramineus</name>
    <name type="common">Dwarf sweet flag</name>
    <dbReference type="NCBI Taxonomy" id="55184"/>
    <lineage>
        <taxon>Eukaryota</taxon>
        <taxon>Viridiplantae</taxon>
        <taxon>Streptophyta</taxon>
        <taxon>Embryophyta</taxon>
        <taxon>Tracheophyta</taxon>
        <taxon>Spermatophyta</taxon>
        <taxon>Magnoliopsida</taxon>
        <taxon>Liliopsida</taxon>
        <taxon>Acoraceae</taxon>
        <taxon>Acorus</taxon>
    </lineage>
</organism>
<gene>
    <name evidence="1" type="ORF">QJS04_geneDACA007448</name>
</gene>
<dbReference type="AlphaFoldDB" id="A0AAV9B798"/>
<evidence type="ECO:0000313" key="2">
    <source>
        <dbReference type="Proteomes" id="UP001179952"/>
    </source>
</evidence>
<evidence type="ECO:0000313" key="1">
    <source>
        <dbReference type="EMBL" id="KAK1271912.1"/>
    </source>
</evidence>
<proteinExistence type="predicted"/>
<reference evidence="1" key="1">
    <citation type="journal article" date="2023" name="Nat. Commun.">
        <title>Diploid and tetraploid genomes of Acorus and the evolution of monocots.</title>
        <authorList>
            <person name="Ma L."/>
            <person name="Liu K.W."/>
            <person name="Li Z."/>
            <person name="Hsiao Y.Y."/>
            <person name="Qi Y."/>
            <person name="Fu T."/>
            <person name="Tang G.D."/>
            <person name="Zhang D."/>
            <person name="Sun W.H."/>
            <person name="Liu D.K."/>
            <person name="Li Y."/>
            <person name="Chen G.Z."/>
            <person name="Liu X.D."/>
            <person name="Liao X.Y."/>
            <person name="Jiang Y.T."/>
            <person name="Yu X."/>
            <person name="Hao Y."/>
            <person name="Huang J."/>
            <person name="Zhao X.W."/>
            <person name="Ke S."/>
            <person name="Chen Y.Y."/>
            <person name="Wu W.L."/>
            <person name="Hsu J.L."/>
            <person name="Lin Y.F."/>
            <person name="Huang M.D."/>
            <person name="Li C.Y."/>
            <person name="Huang L."/>
            <person name="Wang Z.W."/>
            <person name="Zhao X."/>
            <person name="Zhong W.Y."/>
            <person name="Peng D.H."/>
            <person name="Ahmad S."/>
            <person name="Lan S."/>
            <person name="Zhang J.S."/>
            <person name="Tsai W.C."/>
            <person name="Van de Peer Y."/>
            <person name="Liu Z.J."/>
        </authorList>
    </citation>
    <scope>NUCLEOTIDE SEQUENCE</scope>
    <source>
        <strain evidence="1">SCP</strain>
    </source>
</reference>
<dbReference type="Proteomes" id="UP001179952">
    <property type="component" value="Unassembled WGS sequence"/>
</dbReference>